<feature type="domain" description="Carrier" evidence="6">
    <location>
        <begin position="479"/>
        <end position="554"/>
    </location>
</feature>
<dbReference type="InterPro" id="IPR025110">
    <property type="entry name" value="AMP-bd_C"/>
</dbReference>
<evidence type="ECO:0000313" key="7">
    <source>
        <dbReference type="EMBL" id="RCW28696.1"/>
    </source>
</evidence>
<dbReference type="InterPro" id="IPR045851">
    <property type="entry name" value="AMP-bd_C_sf"/>
</dbReference>
<proteinExistence type="inferred from homology"/>
<dbReference type="InterPro" id="IPR029058">
    <property type="entry name" value="AB_hydrolase_fold"/>
</dbReference>
<dbReference type="PROSITE" id="PS00455">
    <property type="entry name" value="AMP_BINDING"/>
    <property type="match status" value="1"/>
</dbReference>
<dbReference type="InterPro" id="IPR006162">
    <property type="entry name" value="Ppantetheine_attach_site"/>
</dbReference>
<keyword evidence="8" id="KW-1185">Reference proteome</keyword>
<dbReference type="PROSITE" id="PS00012">
    <property type="entry name" value="PHOSPHOPANTETHEINE"/>
    <property type="match status" value="1"/>
</dbReference>
<dbReference type="Gene3D" id="3.40.50.1820">
    <property type="entry name" value="alpha/beta hydrolase"/>
    <property type="match status" value="1"/>
</dbReference>
<dbReference type="GO" id="GO:0031177">
    <property type="term" value="F:phosphopantetheine binding"/>
    <property type="evidence" value="ECO:0007669"/>
    <property type="project" value="InterPro"/>
</dbReference>
<dbReference type="FunFam" id="3.30.300.30:FF:000010">
    <property type="entry name" value="Enterobactin synthetase component F"/>
    <property type="match status" value="1"/>
</dbReference>
<dbReference type="InterPro" id="IPR010071">
    <property type="entry name" value="AA_adenyl_dom"/>
</dbReference>
<dbReference type="CDD" id="cd12116">
    <property type="entry name" value="A_NRPS_Ta1_like"/>
    <property type="match status" value="1"/>
</dbReference>
<dbReference type="SUPFAM" id="SSF47336">
    <property type="entry name" value="ACP-like"/>
    <property type="match status" value="1"/>
</dbReference>
<dbReference type="NCBIfam" id="TIGR01733">
    <property type="entry name" value="AA-adenyl-dom"/>
    <property type="match status" value="1"/>
</dbReference>
<evidence type="ECO:0000256" key="3">
    <source>
        <dbReference type="ARBA" id="ARBA00022450"/>
    </source>
</evidence>
<dbReference type="InterPro" id="IPR009081">
    <property type="entry name" value="PP-bd_ACP"/>
</dbReference>
<dbReference type="FunFam" id="1.10.1200.10:FF:000005">
    <property type="entry name" value="Nonribosomal peptide synthetase 1"/>
    <property type="match status" value="1"/>
</dbReference>
<evidence type="ECO:0000313" key="8">
    <source>
        <dbReference type="Proteomes" id="UP000252582"/>
    </source>
</evidence>
<dbReference type="PROSITE" id="PS50075">
    <property type="entry name" value="CARRIER"/>
    <property type="match status" value="1"/>
</dbReference>
<reference evidence="7 8" key="1">
    <citation type="submission" date="2018-07" db="EMBL/GenBank/DDBJ databases">
        <title>Genomic Encyclopedia of Type Strains, Phase IV (KMG-IV): sequencing the most valuable type-strain genomes for metagenomic binning, comparative biology and taxonomic classification.</title>
        <authorList>
            <person name="Goeker M."/>
        </authorList>
    </citation>
    <scope>NUCLEOTIDE SEQUENCE [LARGE SCALE GENOMIC DNA]</scope>
    <source>
        <strain evidence="7 8">DSM 25528</strain>
    </source>
</reference>
<dbReference type="GO" id="GO:0044550">
    <property type="term" value="P:secondary metabolite biosynthetic process"/>
    <property type="evidence" value="ECO:0007669"/>
    <property type="project" value="UniProtKB-ARBA"/>
</dbReference>
<dbReference type="Gene3D" id="3.30.300.30">
    <property type="match status" value="1"/>
</dbReference>
<dbReference type="AlphaFoldDB" id="A0A6I7HSF3"/>
<dbReference type="Pfam" id="PF00501">
    <property type="entry name" value="AMP-binding"/>
    <property type="match status" value="1"/>
</dbReference>
<dbReference type="FunFam" id="3.40.50.12780:FF:000012">
    <property type="entry name" value="Non-ribosomal peptide synthetase"/>
    <property type="match status" value="1"/>
</dbReference>
<name>A0A6I7HSF3_9HYPH</name>
<evidence type="ECO:0000256" key="5">
    <source>
        <dbReference type="ARBA" id="ARBA00022723"/>
    </source>
</evidence>
<dbReference type="InterPro" id="IPR036736">
    <property type="entry name" value="ACP-like_sf"/>
</dbReference>
<dbReference type="EMBL" id="QPIX01000001">
    <property type="protein sequence ID" value="RCW28696.1"/>
    <property type="molecule type" value="Genomic_DNA"/>
</dbReference>
<gene>
    <name evidence="7" type="ORF">DFR48_101714</name>
</gene>
<dbReference type="Pfam" id="PF00975">
    <property type="entry name" value="Thioesterase"/>
    <property type="match status" value="1"/>
</dbReference>
<organism evidence="7 8">
    <name type="scientific">Ciceribacter lividus</name>
    <dbReference type="NCBI Taxonomy" id="1197950"/>
    <lineage>
        <taxon>Bacteria</taxon>
        <taxon>Pseudomonadati</taxon>
        <taxon>Pseudomonadota</taxon>
        <taxon>Alphaproteobacteria</taxon>
        <taxon>Hyphomicrobiales</taxon>
        <taxon>Rhizobiaceae</taxon>
        <taxon>Ciceribacter</taxon>
    </lineage>
</organism>
<dbReference type="PANTHER" id="PTHR45527">
    <property type="entry name" value="NONRIBOSOMAL PEPTIDE SYNTHETASE"/>
    <property type="match status" value="1"/>
</dbReference>
<evidence type="ECO:0000256" key="1">
    <source>
        <dbReference type="ARBA" id="ARBA00001957"/>
    </source>
</evidence>
<comment type="similarity">
    <text evidence="2">Belongs to the ATP-dependent AMP-binding enzyme family.</text>
</comment>
<evidence type="ECO:0000259" key="6">
    <source>
        <dbReference type="PROSITE" id="PS50075"/>
    </source>
</evidence>
<dbReference type="SUPFAM" id="SSF56801">
    <property type="entry name" value="Acetyl-CoA synthetase-like"/>
    <property type="match status" value="1"/>
</dbReference>
<dbReference type="Proteomes" id="UP000252582">
    <property type="component" value="Unassembled WGS sequence"/>
</dbReference>
<dbReference type="GO" id="GO:0005737">
    <property type="term" value="C:cytoplasm"/>
    <property type="evidence" value="ECO:0007669"/>
    <property type="project" value="TreeGrafter"/>
</dbReference>
<protein>
    <submittedName>
        <fullName evidence="7">Amino acid adenylation domain-containing protein</fullName>
    </submittedName>
</protein>
<dbReference type="Pfam" id="PF00550">
    <property type="entry name" value="PP-binding"/>
    <property type="match status" value="1"/>
</dbReference>
<dbReference type="InterPro" id="IPR001031">
    <property type="entry name" value="Thioesterase"/>
</dbReference>
<sequence length="848" mass="92743">MSYRALDVASDAWARHLASKGVAPGDLVAVAVPRSEAMVVVLLAILKIGASYLPLDPSDHSNRLSVILDEAKPVAIVTTSTLASETDLGTTRQILLDRPIAEGDGDLPKELLTEEPSSQDLAYVIFTSGSTGRPKGVQITHQSLTNFLMSMRELIEIKASDRLLAVTTIAFDIAALELFLPLICGATTVVAPRDTVRQPAALRRLIAEQRISILQATPSLWRALVNDGGTELRNVLALVGGEALSPDLAHKMAALRTPVINLYGPTESTVWSTAMALKDGDLSTVPIGRPIWNTQVYVVDRHGQPVPPGFVGELLIGGMGVARGYLDRPELTEERFVPDRFTANGGKLYRTGDLARWRADGVLEYLGRNDFQIKIRGFRIEPGEIEQTLMNHQGIRQAVVMLREDPGRNKRLVAYVVPAEAGQDLDPRILSQHLAQHLPSHMIPAHYVRVAELPLNGNGKIDRKALPAPQVREGEETVAPRNETERALAALWCEVLGLRSVGIHDDFFALGGDSLAAAGMVSALRSRVQGEIPLGVMFETPTIAALAERLEVANEASSLMAPMLPIKATGNREPLFCIHPILGLGWSFFSLGQHVGEDVPIYALQSDGLLDPARTPESIEAMAERYLERIRSRQPHGPYHLLGWSLGGLIAHEMARRLLDNNETVAFLGMLDSYKFRPDSLLQDETTLVHAALGFLGSSDEAAKGIDTLEALGDHVVERFYQRNADVLNHTGLDDPKLVERARQTILRNLELAGRFVPGHVDVDLHFFRAGRVMAAPATRAVIEYEPQSWLPHIGGRIYLRTLDCGHDEMLDADPAAEIGAVVQSELLRSILVLRHERYRPQRAGSSA</sequence>
<keyword evidence="3" id="KW-0596">Phosphopantetheine</keyword>
<dbReference type="Gene3D" id="3.40.50.980">
    <property type="match status" value="2"/>
</dbReference>
<dbReference type="Pfam" id="PF13193">
    <property type="entry name" value="AMP-binding_C"/>
    <property type="match status" value="1"/>
</dbReference>
<evidence type="ECO:0000256" key="4">
    <source>
        <dbReference type="ARBA" id="ARBA00022553"/>
    </source>
</evidence>
<dbReference type="Gene3D" id="2.30.38.10">
    <property type="entry name" value="Luciferase, Domain 3"/>
    <property type="match status" value="1"/>
</dbReference>
<dbReference type="FunFam" id="3.40.50.980:FF:000001">
    <property type="entry name" value="Non-ribosomal peptide synthetase"/>
    <property type="match status" value="1"/>
</dbReference>
<accession>A0A6I7HSF3</accession>
<dbReference type="PANTHER" id="PTHR45527:SF1">
    <property type="entry name" value="FATTY ACID SYNTHASE"/>
    <property type="match status" value="1"/>
</dbReference>
<dbReference type="GO" id="GO:0046872">
    <property type="term" value="F:metal ion binding"/>
    <property type="evidence" value="ECO:0007669"/>
    <property type="project" value="UniProtKB-KW"/>
</dbReference>
<dbReference type="SMART" id="SM00823">
    <property type="entry name" value="PKS_PP"/>
    <property type="match status" value="1"/>
</dbReference>
<comment type="caution">
    <text evidence="7">The sequence shown here is derived from an EMBL/GenBank/DDBJ whole genome shotgun (WGS) entry which is preliminary data.</text>
</comment>
<evidence type="ECO:0000256" key="2">
    <source>
        <dbReference type="ARBA" id="ARBA00006432"/>
    </source>
</evidence>
<keyword evidence="5" id="KW-0479">Metal-binding</keyword>
<dbReference type="InterPro" id="IPR000873">
    <property type="entry name" value="AMP-dep_synth/lig_dom"/>
</dbReference>
<dbReference type="GO" id="GO:0043041">
    <property type="term" value="P:amino acid activation for nonribosomal peptide biosynthetic process"/>
    <property type="evidence" value="ECO:0007669"/>
    <property type="project" value="TreeGrafter"/>
</dbReference>
<dbReference type="SUPFAM" id="SSF53474">
    <property type="entry name" value="alpha/beta-Hydrolases"/>
    <property type="match status" value="1"/>
</dbReference>
<dbReference type="InterPro" id="IPR020845">
    <property type="entry name" value="AMP-binding_CS"/>
</dbReference>
<comment type="cofactor">
    <cofactor evidence="1">
        <name>pantetheine 4'-phosphate</name>
        <dbReference type="ChEBI" id="CHEBI:47942"/>
    </cofactor>
</comment>
<keyword evidence="4" id="KW-0597">Phosphoprotein</keyword>
<dbReference type="FunFam" id="2.30.38.10:FF:000001">
    <property type="entry name" value="Non-ribosomal peptide synthetase PvdI"/>
    <property type="match status" value="1"/>
</dbReference>
<dbReference type="InterPro" id="IPR020806">
    <property type="entry name" value="PKS_PP-bd"/>
</dbReference>